<dbReference type="RefSeq" id="XP_022302482.1">
    <property type="nucleotide sequence ID" value="XM_022446774.1"/>
</dbReference>
<evidence type="ECO:0000256" key="4">
    <source>
        <dbReference type="ARBA" id="ARBA00022723"/>
    </source>
</evidence>
<dbReference type="RefSeq" id="XP_022295820.1">
    <property type="nucleotide sequence ID" value="XM_022440112.1"/>
</dbReference>
<dbReference type="RefSeq" id="XP_022302485.1">
    <property type="nucleotide sequence ID" value="XM_022446777.1"/>
</dbReference>
<evidence type="ECO:0000313" key="14">
    <source>
        <dbReference type="RefSeq" id="XP_022302485.1"/>
    </source>
</evidence>
<dbReference type="PANTHER" id="PTHR47217">
    <property type="entry name" value="GLOBIN-LIKE PROTEIN"/>
    <property type="match status" value="1"/>
</dbReference>
<gene>
    <name evidence="12 13 14" type="primary">LOC111110326</name>
    <name evidence="9 10 11" type="synonym">LOC111105740</name>
</gene>
<dbReference type="InterPro" id="IPR000971">
    <property type="entry name" value="Globin"/>
</dbReference>
<proteinExistence type="inferred from homology"/>
<name>A0A8B8BGJ0_CRAVI</name>
<dbReference type="RefSeq" id="XP_022295821.1">
    <property type="nucleotide sequence ID" value="XM_022440113.1"/>
</dbReference>
<evidence type="ECO:0000256" key="2">
    <source>
        <dbReference type="ARBA" id="ARBA00022617"/>
    </source>
</evidence>
<sequence>MTENNNTKDPVTGLTEAEVMAVEDSWSMLYRKEHRKENGVKLFIKLYTLYPASIERFPLFRGKTVEEISKHPKLPAHAMSVMYALASYVDNIYDTDLLVELVKKTAVSHIGRGVGSEDFKWLSDVVPAWMEEILEDECTPLMLSSWGKLLGIVVAVVSGEEQDMAS</sequence>
<dbReference type="RefSeq" id="XP_022295819.1">
    <property type="nucleotide sequence ID" value="XM_022440111.1"/>
</dbReference>
<dbReference type="Proteomes" id="UP000694844">
    <property type="component" value="Chromosome 8"/>
</dbReference>
<keyword evidence="4" id="KW-0479">Metal-binding</keyword>
<protein>
    <submittedName>
        <fullName evidence="9 10">Globin-like</fullName>
    </submittedName>
</protein>
<keyword evidence="3 6" id="KW-0561">Oxygen transport</keyword>
<dbReference type="InterPro" id="IPR044399">
    <property type="entry name" value="Mb-like_M"/>
</dbReference>
<evidence type="ECO:0000313" key="12">
    <source>
        <dbReference type="RefSeq" id="XP_022302482.1"/>
    </source>
</evidence>
<dbReference type="CDD" id="cd01040">
    <property type="entry name" value="Mb-like"/>
    <property type="match status" value="1"/>
</dbReference>
<keyword evidence="1 6" id="KW-0813">Transport</keyword>
<dbReference type="RefSeq" id="XP_022302483.1">
    <property type="nucleotide sequence ID" value="XM_022446775.1"/>
</dbReference>
<dbReference type="GeneID" id="111110326"/>
<comment type="similarity">
    <text evidence="6">Belongs to the globin family.</text>
</comment>
<dbReference type="KEGG" id="cvn:111110326"/>
<feature type="domain" description="Globin" evidence="7">
    <location>
        <begin position="13"/>
        <end position="162"/>
    </location>
</feature>
<dbReference type="PROSITE" id="PS01033">
    <property type="entry name" value="GLOBIN"/>
    <property type="match status" value="1"/>
</dbReference>
<dbReference type="OrthoDB" id="436496at2759"/>
<dbReference type="Gene3D" id="1.10.490.10">
    <property type="entry name" value="Globins"/>
    <property type="match status" value="1"/>
</dbReference>
<evidence type="ECO:0000313" key="11">
    <source>
        <dbReference type="RefSeq" id="XP_022295821.1"/>
    </source>
</evidence>
<dbReference type="GO" id="GO:0020037">
    <property type="term" value="F:heme binding"/>
    <property type="evidence" value="ECO:0007669"/>
    <property type="project" value="InterPro"/>
</dbReference>
<evidence type="ECO:0000256" key="1">
    <source>
        <dbReference type="ARBA" id="ARBA00022448"/>
    </source>
</evidence>
<dbReference type="GO" id="GO:0005344">
    <property type="term" value="F:oxygen carrier activity"/>
    <property type="evidence" value="ECO:0007669"/>
    <property type="project" value="UniProtKB-KW"/>
</dbReference>
<dbReference type="Pfam" id="PF00042">
    <property type="entry name" value="Globin"/>
    <property type="match status" value="1"/>
</dbReference>
<keyword evidence="8" id="KW-1185">Reference proteome</keyword>
<evidence type="ECO:0000313" key="10">
    <source>
        <dbReference type="RefSeq" id="XP_022295820.1"/>
    </source>
</evidence>
<organism evidence="8 12">
    <name type="scientific">Crassostrea virginica</name>
    <name type="common">Eastern oyster</name>
    <dbReference type="NCBI Taxonomy" id="6565"/>
    <lineage>
        <taxon>Eukaryota</taxon>
        <taxon>Metazoa</taxon>
        <taxon>Spiralia</taxon>
        <taxon>Lophotrochozoa</taxon>
        <taxon>Mollusca</taxon>
        <taxon>Bivalvia</taxon>
        <taxon>Autobranchia</taxon>
        <taxon>Pteriomorphia</taxon>
        <taxon>Ostreida</taxon>
        <taxon>Ostreoidea</taxon>
        <taxon>Ostreidae</taxon>
        <taxon>Crassostrea</taxon>
    </lineage>
</organism>
<reference evidence="9 10" key="1">
    <citation type="submission" date="2025-04" db="UniProtKB">
        <authorList>
            <consortium name="RefSeq"/>
        </authorList>
    </citation>
    <scope>IDENTIFICATION</scope>
    <source>
        <tissue evidence="9 10">Whole sample</tissue>
    </source>
</reference>
<evidence type="ECO:0000256" key="6">
    <source>
        <dbReference type="RuleBase" id="RU000356"/>
    </source>
</evidence>
<evidence type="ECO:0000313" key="13">
    <source>
        <dbReference type="RefSeq" id="XP_022302483.1"/>
    </source>
</evidence>
<dbReference type="SUPFAM" id="SSF46458">
    <property type="entry name" value="Globin-like"/>
    <property type="match status" value="1"/>
</dbReference>
<evidence type="ECO:0000313" key="9">
    <source>
        <dbReference type="RefSeq" id="XP_022295819.1"/>
    </source>
</evidence>
<dbReference type="GO" id="GO:0046872">
    <property type="term" value="F:metal ion binding"/>
    <property type="evidence" value="ECO:0007669"/>
    <property type="project" value="UniProtKB-KW"/>
</dbReference>
<dbReference type="AlphaFoldDB" id="A0A8B8BGJ0"/>
<dbReference type="PANTHER" id="PTHR47217:SF1">
    <property type="entry name" value="GLOBIN-LIKE PROTEIN"/>
    <property type="match status" value="1"/>
</dbReference>
<dbReference type="InterPro" id="IPR012292">
    <property type="entry name" value="Globin/Proto"/>
</dbReference>
<evidence type="ECO:0000259" key="7">
    <source>
        <dbReference type="PROSITE" id="PS01033"/>
    </source>
</evidence>
<keyword evidence="2 6" id="KW-0349">Heme</keyword>
<evidence type="ECO:0000313" key="8">
    <source>
        <dbReference type="Proteomes" id="UP000694844"/>
    </source>
</evidence>
<evidence type="ECO:0000256" key="5">
    <source>
        <dbReference type="ARBA" id="ARBA00023004"/>
    </source>
</evidence>
<accession>A0A8B8BGJ0</accession>
<dbReference type="InterPro" id="IPR009050">
    <property type="entry name" value="Globin-like_sf"/>
</dbReference>
<dbReference type="GO" id="GO:0019825">
    <property type="term" value="F:oxygen binding"/>
    <property type="evidence" value="ECO:0007669"/>
    <property type="project" value="InterPro"/>
</dbReference>
<dbReference type="KEGG" id="cvn:111105740"/>
<evidence type="ECO:0000256" key="3">
    <source>
        <dbReference type="ARBA" id="ARBA00022621"/>
    </source>
</evidence>
<keyword evidence="5" id="KW-0408">Iron</keyword>